<dbReference type="PANTHER" id="PTHR21180">
    <property type="entry name" value="ENDONUCLEASE/EXONUCLEASE/PHOSPHATASE FAMILY DOMAIN-CONTAINING PROTEIN 1"/>
    <property type="match status" value="1"/>
</dbReference>
<dbReference type="EMBL" id="NVUL01000010">
    <property type="protein sequence ID" value="PCI80428.1"/>
    <property type="molecule type" value="Genomic_DNA"/>
</dbReference>
<dbReference type="AlphaFoldDB" id="A0A2A4XCS2"/>
<reference evidence="2" key="1">
    <citation type="submission" date="2017-08" db="EMBL/GenBank/DDBJ databases">
        <title>A dynamic microbial community with high functional redundancy inhabits the cold, oxic subseafloor aquifer.</title>
        <authorList>
            <person name="Tully B.J."/>
            <person name="Wheat C.G."/>
            <person name="Glazer B.T."/>
            <person name="Huber J.A."/>
        </authorList>
    </citation>
    <scope>NUCLEOTIDE SEQUENCE [LARGE SCALE GENOMIC DNA]</scope>
</reference>
<dbReference type="InterPro" id="IPR051675">
    <property type="entry name" value="Endo/Exo/Phosphatase_dom_1"/>
</dbReference>
<dbReference type="Pfam" id="PF12836">
    <property type="entry name" value="HHH_3"/>
    <property type="match status" value="1"/>
</dbReference>
<comment type="caution">
    <text evidence="1">The sequence shown here is derived from an EMBL/GenBank/DDBJ whole genome shotgun (WGS) entry which is preliminary data.</text>
</comment>
<proteinExistence type="predicted"/>
<dbReference type="SUPFAM" id="SSF47781">
    <property type="entry name" value="RuvA domain 2-like"/>
    <property type="match status" value="1"/>
</dbReference>
<evidence type="ECO:0000313" key="1">
    <source>
        <dbReference type="EMBL" id="PCI80428.1"/>
    </source>
</evidence>
<dbReference type="NCBIfam" id="TIGR00426">
    <property type="entry name" value="competence protein ComEA helix-hairpin-helix repeat region"/>
    <property type="match status" value="1"/>
</dbReference>
<organism evidence="1 2">
    <name type="scientific">SAR86 cluster bacterium</name>
    <dbReference type="NCBI Taxonomy" id="2030880"/>
    <lineage>
        <taxon>Bacteria</taxon>
        <taxon>Pseudomonadati</taxon>
        <taxon>Pseudomonadota</taxon>
        <taxon>Gammaproteobacteria</taxon>
        <taxon>SAR86 cluster</taxon>
    </lineage>
</organism>
<name>A0A2A4XCS2_9GAMM</name>
<protein>
    <recommendedName>
        <fullName evidence="3">Competence protein ComEA</fullName>
    </recommendedName>
</protein>
<dbReference type="Gene3D" id="1.10.150.280">
    <property type="entry name" value="AF1531-like domain"/>
    <property type="match status" value="1"/>
</dbReference>
<accession>A0A2A4XCS2</accession>
<gene>
    <name evidence="1" type="ORF">COB20_03050</name>
</gene>
<dbReference type="InterPro" id="IPR004509">
    <property type="entry name" value="Competence_ComEA_HhH"/>
</dbReference>
<evidence type="ECO:0008006" key="3">
    <source>
        <dbReference type="Google" id="ProtNLM"/>
    </source>
</evidence>
<dbReference type="PANTHER" id="PTHR21180:SF32">
    <property type="entry name" value="ENDONUCLEASE_EXONUCLEASE_PHOSPHATASE FAMILY DOMAIN-CONTAINING PROTEIN 1"/>
    <property type="match status" value="1"/>
</dbReference>
<sequence length="92" mass="9741">MIAVLLAFSTVGLAVEAQPDSTQQIQMLDINSADAAAIAAALDGVGLIKAQEIVAYREMFGSFHSVEELADVKGIGVATVEKNRQRIIVVNK</sequence>
<dbReference type="GO" id="GO:0015628">
    <property type="term" value="P:protein secretion by the type II secretion system"/>
    <property type="evidence" value="ECO:0007669"/>
    <property type="project" value="TreeGrafter"/>
</dbReference>
<dbReference type="GO" id="GO:0015627">
    <property type="term" value="C:type II protein secretion system complex"/>
    <property type="evidence" value="ECO:0007669"/>
    <property type="project" value="TreeGrafter"/>
</dbReference>
<dbReference type="InterPro" id="IPR010994">
    <property type="entry name" value="RuvA_2-like"/>
</dbReference>
<dbReference type="Proteomes" id="UP000218767">
    <property type="component" value="Unassembled WGS sequence"/>
</dbReference>
<evidence type="ECO:0000313" key="2">
    <source>
        <dbReference type="Proteomes" id="UP000218767"/>
    </source>
</evidence>